<keyword evidence="1" id="KW-0238">DNA-binding</keyword>
<dbReference type="EMBL" id="CP011070">
    <property type="protein sequence ID" value="AJW69947.1"/>
    <property type="molecule type" value="Genomic_DNA"/>
</dbReference>
<dbReference type="GO" id="GO:0003677">
    <property type="term" value="F:DNA binding"/>
    <property type="evidence" value="ECO:0007669"/>
    <property type="project" value="UniProtKB-KW"/>
</dbReference>
<dbReference type="KEGG" id="nin:NADRNF5_0248"/>
<keyword evidence="2" id="KW-1185">Reference proteome</keyword>
<reference evidence="1 2" key="2">
    <citation type="journal article" date="2016" name="ISME J.">
        <title>Physiological and genomic characterization of two novel marine thaumarchaeal strains indicates niche differentiation.</title>
        <authorList>
            <person name="Bayer B."/>
            <person name="Vojvoda J."/>
            <person name="Offre P."/>
            <person name="Alves R.J."/>
            <person name="Elisabeth N.H."/>
            <person name="Garcia J.A."/>
            <person name="Volland J.M."/>
            <person name="Srivastava A."/>
            <person name="Schleper C."/>
            <person name="Herndl G.J."/>
        </authorList>
    </citation>
    <scope>NUCLEOTIDE SEQUENCE [LARGE SCALE GENOMIC DNA]</scope>
    <source>
        <strain evidence="1 2">NF5</strain>
    </source>
</reference>
<gene>
    <name evidence="1" type="ORF">NADRNF5_0248</name>
</gene>
<organism evidence="1 2">
    <name type="scientific">Nitrosopumilus adriaticus</name>
    <dbReference type="NCBI Taxonomy" id="1580092"/>
    <lineage>
        <taxon>Archaea</taxon>
        <taxon>Nitrososphaerota</taxon>
        <taxon>Nitrososphaeria</taxon>
        <taxon>Nitrosopumilales</taxon>
        <taxon>Nitrosopumilaceae</taxon>
        <taxon>Nitrosopumilus</taxon>
    </lineage>
</organism>
<sequence>MSLTQVPIKIVLVNSSLKKTSKRSSTRTVQVKKPVVRHIAKTTKSKTSIFKKEIIQYLDSNGYLSWSSKEKKYIILGTNSPKNGLVSCPQCNLGELMVIRSRTTRKRFMGCSNFYGGCKASSPLLQKARLRATKSPCDVCRWPMIIFRYSRNQKWTKQCSNFNCESRLVKPSK</sequence>
<protein>
    <submittedName>
        <fullName evidence="1">Topoisomerase DNA-binding C4 zinc finger domain protein</fullName>
    </submittedName>
</protein>
<dbReference type="HOGENOM" id="CLU_1700199_0_0_2"/>
<evidence type="ECO:0000313" key="1">
    <source>
        <dbReference type="EMBL" id="AJW69947.1"/>
    </source>
</evidence>
<accession>A0A0D5C0L5</accession>
<dbReference type="GO" id="GO:0016853">
    <property type="term" value="F:isomerase activity"/>
    <property type="evidence" value="ECO:0007669"/>
    <property type="project" value="UniProtKB-KW"/>
</dbReference>
<dbReference type="GeneID" id="24819497"/>
<reference evidence="2" key="1">
    <citation type="submission" date="2015-03" db="EMBL/GenBank/DDBJ databases">
        <title>Characterization of two novel Thaumarchaeota isolated from the Northern Adriatic Sea.</title>
        <authorList>
            <person name="Bayer B."/>
            <person name="Vojvoda J."/>
            <person name="Offre P."/>
            <person name="Srivastava A."/>
            <person name="Elisabeth N."/>
            <person name="Garcia J.A.L."/>
            <person name="Schleper C."/>
            <person name="Herndl G.J."/>
        </authorList>
    </citation>
    <scope>NUCLEOTIDE SEQUENCE [LARGE SCALE GENOMIC DNA]</scope>
    <source>
        <strain evidence="2">NF5</strain>
    </source>
</reference>
<dbReference type="Proteomes" id="UP000032408">
    <property type="component" value="Chromosome"/>
</dbReference>
<keyword evidence="1" id="KW-0413">Isomerase</keyword>
<evidence type="ECO:0000313" key="2">
    <source>
        <dbReference type="Proteomes" id="UP000032408"/>
    </source>
</evidence>
<dbReference type="RefSeq" id="WP_342399213.1">
    <property type="nucleotide sequence ID" value="NZ_CP011070.1"/>
</dbReference>
<dbReference type="AlphaFoldDB" id="A0A0D5C0L5"/>
<dbReference type="STRING" id="1580092.NADRNF5_0248"/>
<name>A0A0D5C0L5_9ARCH</name>
<proteinExistence type="predicted"/>